<dbReference type="AlphaFoldDB" id="A0A7S3L438"/>
<dbReference type="EMBL" id="HBIM01010231">
    <property type="protein sequence ID" value="CAE0411193.1"/>
    <property type="molecule type" value="Transcribed_RNA"/>
</dbReference>
<protein>
    <submittedName>
        <fullName evidence="2">Uncharacterized protein</fullName>
    </submittedName>
</protein>
<evidence type="ECO:0000313" key="2">
    <source>
        <dbReference type="EMBL" id="CAE0411193.1"/>
    </source>
</evidence>
<name>A0A7S3L438_9STRA</name>
<accession>A0A7S3L438</accession>
<keyword evidence="1" id="KW-0732">Signal</keyword>
<evidence type="ECO:0000256" key="1">
    <source>
        <dbReference type="SAM" id="SignalP"/>
    </source>
</evidence>
<organism evidence="2">
    <name type="scientific">Amphora coffeiformis</name>
    <dbReference type="NCBI Taxonomy" id="265554"/>
    <lineage>
        <taxon>Eukaryota</taxon>
        <taxon>Sar</taxon>
        <taxon>Stramenopiles</taxon>
        <taxon>Ochrophyta</taxon>
        <taxon>Bacillariophyta</taxon>
        <taxon>Bacillariophyceae</taxon>
        <taxon>Bacillariophycidae</taxon>
        <taxon>Thalassiophysales</taxon>
        <taxon>Catenulaceae</taxon>
        <taxon>Amphora</taxon>
    </lineage>
</organism>
<feature type="chain" id="PRO_5031326671" evidence="1">
    <location>
        <begin position="18"/>
        <end position="377"/>
    </location>
</feature>
<feature type="signal peptide" evidence="1">
    <location>
        <begin position="1"/>
        <end position="17"/>
    </location>
</feature>
<sequence length="377" mass="44896">MIVIAFVLLSLLCLWTAYRITTFVEAYYRINQRGNEMDEKGERACRSIKAHGITAYEFLMWYFTQDPNFITHYLWNAICIFCLRNITPWMAKEVTEDDIVHYCLNTSTVIHLKKIQGSTYGLDLENIGWHCLPGSMENSFSLRIDIETRKMISFVFNGENLDDPKQILAMLLMNHADCLHPMVHSFQNSLYESMKTAPPEYFRMYLHGNYLNESAHVFVPHPWLGFNGDTDWFEHILFEHSKRSIPFHSFFDKELMQASPYLRFAVQCRTIIFQELKRAGLDMIDPEAYFLCSVAHSIDHWQLGQLVEWVDFPDDMKYSPRYNYVSRNFFQHSQYWFLPNNYFRSHWHETQLYNRIYHRMKKADPTYADIISLSISY</sequence>
<reference evidence="2" key="1">
    <citation type="submission" date="2021-01" db="EMBL/GenBank/DDBJ databases">
        <authorList>
            <person name="Corre E."/>
            <person name="Pelletier E."/>
            <person name="Niang G."/>
            <person name="Scheremetjew M."/>
            <person name="Finn R."/>
            <person name="Kale V."/>
            <person name="Holt S."/>
            <person name="Cochrane G."/>
            <person name="Meng A."/>
            <person name="Brown T."/>
            <person name="Cohen L."/>
        </authorList>
    </citation>
    <scope>NUCLEOTIDE SEQUENCE</scope>
    <source>
        <strain evidence="2">CCMP127</strain>
    </source>
</reference>
<proteinExistence type="predicted"/>
<gene>
    <name evidence="2" type="ORF">ACOF00016_LOCUS8578</name>
</gene>